<dbReference type="InterPro" id="IPR057253">
    <property type="entry name" value="CoiA-like_N"/>
</dbReference>
<proteinExistence type="predicted"/>
<dbReference type="RefSeq" id="WP_377331323.1">
    <property type="nucleotide sequence ID" value="NZ_JBHSGB010000001.1"/>
</dbReference>
<reference evidence="3" key="1">
    <citation type="journal article" date="2019" name="Int. J. Syst. Evol. Microbiol.">
        <title>The Global Catalogue of Microorganisms (GCM) 10K type strain sequencing project: providing services to taxonomists for standard genome sequencing and annotation.</title>
        <authorList>
            <consortium name="The Broad Institute Genomics Platform"/>
            <consortium name="The Broad Institute Genome Sequencing Center for Infectious Disease"/>
            <person name="Wu L."/>
            <person name="Ma J."/>
        </authorList>
    </citation>
    <scope>NUCLEOTIDE SEQUENCE [LARGE SCALE GENOMIC DNA]</scope>
    <source>
        <strain evidence="3">DT28</strain>
    </source>
</reference>
<keyword evidence="3" id="KW-1185">Reference proteome</keyword>
<protein>
    <recommendedName>
        <fullName evidence="1">Competence protein CoiA-like N-terminal domain-containing protein</fullName>
    </recommendedName>
</protein>
<dbReference type="EMBL" id="JBHSGB010000001">
    <property type="protein sequence ID" value="MFC4653785.1"/>
    <property type="molecule type" value="Genomic_DNA"/>
</dbReference>
<evidence type="ECO:0000313" key="2">
    <source>
        <dbReference type="EMBL" id="MFC4653785.1"/>
    </source>
</evidence>
<accession>A0ABV9JJE9</accession>
<organism evidence="2 3">
    <name type="scientific">Rheinheimera marina</name>
    <dbReference type="NCBI Taxonomy" id="1774958"/>
    <lineage>
        <taxon>Bacteria</taxon>
        <taxon>Pseudomonadati</taxon>
        <taxon>Pseudomonadota</taxon>
        <taxon>Gammaproteobacteria</taxon>
        <taxon>Chromatiales</taxon>
        <taxon>Chromatiaceae</taxon>
        <taxon>Rheinheimera</taxon>
    </lineage>
</organism>
<evidence type="ECO:0000259" key="1">
    <source>
        <dbReference type="Pfam" id="PF25164"/>
    </source>
</evidence>
<gene>
    <name evidence="2" type="ORF">ACFO3I_01975</name>
</gene>
<sequence>MELAKNTKTGKRELAASASSSCSYVCVFCEEKVNLRSGRKVPPYFAHWPGRGSIECEHYVSNLQTQHAYEQTSILSERKTIELRLVVPPVVSKRRSWYLELVLPSCEHCLATLVLDVGGRQQLIDMRGMSDRRRVTADLSTAPYGIIEYQGQPDPTFVEYTERQCEGLPSKGVAAFRVTEGLGHLGFSRVQQLRLSDTFALLWKESERAIFPEELCASFLPSRDGWSLAFVCLPEEISEQCREWIKLFTRLSIETPTPTIGPVWPFLARKTSVSSSVSTELDVMLVAAKNIPLAHSESGPVIEVVRGGDKKLFAIGIERSPAFFVLTGKGTEEVQISTRASHSAIEHSIAFHPHTTLTLCYPSVDLVFSTSTGSHQIVQLHQEDCANIVERYRAQGLSPEYMSMPLGVSGRLIITGYPEPTEVELYCCENRAPHNRNMWMLSSEFFSLLVSAINDHKCSFSLDFGGFGSMTLGGLQELFLTELACLRLPTDLRTRLVVFLLQLRLAPPKPYRIGDHALVGLFVKSKPELPLIPHYRSLLQEIIDCGFELENIREGFSS</sequence>
<evidence type="ECO:0000313" key="3">
    <source>
        <dbReference type="Proteomes" id="UP001595962"/>
    </source>
</evidence>
<dbReference type="Pfam" id="PF25164">
    <property type="entry name" value="CoiA_N"/>
    <property type="match status" value="1"/>
</dbReference>
<comment type="caution">
    <text evidence="2">The sequence shown here is derived from an EMBL/GenBank/DDBJ whole genome shotgun (WGS) entry which is preliminary data.</text>
</comment>
<feature type="domain" description="Competence protein CoiA-like N-terminal" evidence="1">
    <location>
        <begin position="12"/>
        <end position="49"/>
    </location>
</feature>
<dbReference type="Proteomes" id="UP001595962">
    <property type="component" value="Unassembled WGS sequence"/>
</dbReference>
<name>A0ABV9JJE9_9GAMM</name>